<dbReference type="KEGG" id="llu:AKJ09_08901"/>
<keyword evidence="2" id="KW-1185">Reference proteome</keyword>
<accession>A0A0K1Q938</accession>
<proteinExistence type="predicted"/>
<dbReference type="Proteomes" id="UP000064967">
    <property type="component" value="Chromosome"/>
</dbReference>
<dbReference type="AlphaFoldDB" id="A0A0K1Q938"/>
<organism evidence="1 2">
    <name type="scientific">Labilithrix luteola</name>
    <dbReference type="NCBI Taxonomy" id="1391654"/>
    <lineage>
        <taxon>Bacteria</taxon>
        <taxon>Pseudomonadati</taxon>
        <taxon>Myxococcota</taxon>
        <taxon>Polyangia</taxon>
        <taxon>Polyangiales</taxon>
        <taxon>Labilitrichaceae</taxon>
        <taxon>Labilithrix</taxon>
    </lineage>
</organism>
<gene>
    <name evidence="1" type="ORF">AKJ09_08901</name>
</gene>
<reference evidence="1 2" key="1">
    <citation type="submission" date="2015-08" db="EMBL/GenBank/DDBJ databases">
        <authorList>
            <person name="Babu N.S."/>
            <person name="Beckwith C.J."/>
            <person name="Beseler K.G."/>
            <person name="Brison A."/>
            <person name="Carone J.V."/>
            <person name="Caskin T.P."/>
            <person name="Diamond M."/>
            <person name="Durham M.E."/>
            <person name="Foxe J.M."/>
            <person name="Go M."/>
            <person name="Henderson B.A."/>
            <person name="Jones I.B."/>
            <person name="McGettigan J.A."/>
            <person name="Micheletti S.J."/>
            <person name="Nasrallah M.E."/>
            <person name="Ortiz D."/>
            <person name="Piller C.R."/>
            <person name="Privatt S.R."/>
            <person name="Schneider S.L."/>
            <person name="Sharp S."/>
            <person name="Smith T.C."/>
            <person name="Stanton J.D."/>
            <person name="Ullery H.E."/>
            <person name="Wilson R.J."/>
            <person name="Serrano M.G."/>
            <person name="Buck G."/>
            <person name="Lee V."/>
            <person name="Wang Y."/>
            <person name="Carvalho R."/>
            <person name="Voegtly L."/>
            <person name="Shi R."/>
            <person name="Duckworth R."/>
            <person name="Johnson A."/>
            <person name="Loviza R."/>
            <person name="Walstead R."/>
            <person name="Shah Z."/>
            <person name="Kiflezghi M."/>
            <person name="Wade K."/>
            <person name="Ball S.L."/>
            <person name="Bradley K.W."/>
            <person name="Asai D.J."/>
            <person name="Bowman C.A."/>
            <person name="Russell D.A."/>
            <person name="Pope W.H."/>
            <person name="Jacobs-Sera D."/>
            <person name="Hendrix R.W."/>
            <person name="Hatfull G.F."/>
        </authorList>
    </citation>
    <scope>NUCLEOTIDE SEQUENCE [LARGE SCALE GENOMIC DNA]</scope>
    <source>
        <strain evidence="1 2">DSM 27648</strain>
    </source>
</reference>
<evidence type="ECO:0000313" key="1">
    <source>
        <dbReference type="EMBL" id="AKV02238.1"/>
    </source>
</evidence>
<dbReference type="EMBL" id="CP012333">
    <property type="protein sequence ID" value="AKV02238.1"/>
    <property type="molecule type" value="Genomic_DNA"/>
</dbReference>
<evidence type="ECO:0000313" key="2">
    <source>
        <dbReference type="Proteomes" id="UP000064967"/>
    </source>
</evidence>
<protein>
    <submittedName>
        <fullName evidence="1">Uncharacterized protein</fullName>
    </submittedName>
</protein>
<dbReference type="STRING" id="1391654.AKJ09_08901"/>
<name>A0A0K1Q938_9BACT</name>
<sequence length="595" mass="61784">MGTTQSGPVGSLDRVVLVADRDDDDANGIPDGEEAKLDTLARVDLVTLDPRFTGATIVAGAGKDKARLIVDGKPVVWGARLPRGAQLQGLAPGHVSAVARLGDREWPLTIEVHGVGLRDGKNAVVDPTRQHASIDRTPPGRINPDDADATFADEDALRIVVSSPEGASLGKISVESLSADGASLDTLTGIKLTPASCDGTSTGTDIGCRASAPIRFVVDDVDRAHTLVSSRSVRAEVGGAIVVRDGAGKKLQAIRVAGPRATPVGPIDRLRLSIRPIVMRLAPGSGPAVGGTDAGAITALRQELALASATWGQCGITFGPISQMDVKVVNPPPPYLVALGDDVGLPASGGEIRLRIEGKPVSFTTKSGWSTRQAALELQRVATKAGFGATLSENARISAGAAPSVDVLVKKRDGQLASVELVSSSDSTMAVTVGSVDLADGLQHFGDTDSVAGTLEERTLVKAFEDGDPRTIEVIVVPFFAGGGRIGESFIGSDGSSMRNVVILDRAGVRARRTSLTLAHELGHVILDEPGHPDDYGIDTPTLLMDSDASDASPFGPRRITIDECARAVRQSGPTARVPLLSAWKLGPMRAPSRP</sequence>